<evidence type="ECO:0000256" key="1">
    <source>
        <dbReference type="SAM" id="MobiDB-lite"/>
    </source>
</evidence>
<dbReference type="Proteomes" id="UP000439903">
    <property type="component" value="Unassembled WGS sequence"/>
</dbReference>
<feature type="region of interest" description="Disordered" evidence="1">
    <location>
        <begin position="120"/>
        <end position="141"/>
    </location>
</feature>
<accession>A0A8H4AD87</accession>
<reference evidence="2 3" key="1">
    <citation type="journal article" date="2019" name="Environ. Microbiol.">
        <title>At the nexus of three kingdoms: the genome of the mycorrhizal fungus Gigaspora margarita provides insights into plant, endobacterial and fungal interactions.</title>
        <authorList>
            <person name="Venice F."/>
            <person name="Ghignone S."/>
            <person name="Salvioli di Fossalunga A."/>
            <person name="Amselem J."/>
            <person name="Novero M."/>
            <person name="Xianan X."/>
            <person name="Sedzielewska Toro K."/>
            <person name="Morin E."/>
            <person name="Lipzen A."/>
            <person name="Grigoriev I.V."/>
            <person name="Henrissat B."/>
            <person name="Martin F.M."/>
            <person name="Bonfante P."/>
        </authorList>
    </citation>
    <scope>NUCLEOTIDE SEQUENCE [LARGE SCALE GENOMIC DNA]</scope>
    <source>
        <strain evidence="2 3">BEG34</strain>
    </source>
</reference>
<comment type="caution">
    <text evidence="2">The sequence shown here is derived from an EMBL/GenBank/DDBJ whole genome shotgun (WGS) entry which is preliminary data.</text>
</comment>
<feature type="compositionally biased region" description="Polar residues" evidence="1">
    <location>
        <begin position="87"/>
        <end position="105"/>
    </location>
</feature>
<evidence type="ECO:0000313" key="3">
    <source>
        <dbReference type="Proteomes" id="UP000439903"/>
    </source>
</evidence>
<feature type="region of interest" description="Disordered" evidence="1">
    <location>
        <begin position="79"/>
        <end position="105"/>
    </location>
</feature>
<name>A0A8H4AD87_GIGMA</name>
<protein>
    <submittedName>
        <fullName evidence="2">Uncharacterized protein</fullName>
    </submittedName>
</protein>
<sequence>MTTQIAKPIGDDLALDFYMEERIGEKKPLSFWVQARHNANNRHLFTKTNTINQTSRSTTVLLISTITYQHDNETAFRKHGKTGCTPWGTTPRTPRNKRTSLSNMNPTSILTLLSVLETNPIPNMSDQQSSQNHNNEPNREN</sequence>
<evidence type="ECO:0000313" key="2">
    <source>
        <dbReference type="EMBL" id="KAF0482068.1"/>
    </source>
</evidence>
<feature type="compositionally biased region" description="Polar residues" evidence="1">
    <location>
        <begin position="120"/>
        <end position="135"/>
    </location>
</feature>
<gene>
    <name evidence="2" type="ORF">F8M41_023489</name>
</gene>
<organism evidence="2 3">
    <name type="scientific">Gigaspora margarita</name>
    <dbReference type="NCBI Taxonomy" id="4874"/>
    <lineage>
        <taxon>Eukaryota</taxon>
        <taxon>Fungi</taxon>
        <taxon>Fungi incertae sedis</taxon>
        <taxon>Mucoromycota</taxon>
        <taxon>Glomeromycotina</taxon>
        <taxon>Glomeromycetes</taxon>
        <taxon>Diversisporales</taxon>
        <taxon>Gigasporaceae</taxon>
        <taxon>Gigaspora</taxon>
    </lineage>
</organism>
<dbReference type="EMBL" id="WTPW01000766">
    <property type="protein sequence ID" value="KAF0482068.1"/>
    <property type="molecule type" value="Genomic_DNA"/>
</dbReference>
<keyword evidence="3" id="KW-1185">Reference proteome</keyword>
<dbReference type="AlphaFoldDB" id="A0A8H4AD87"/>
<proteinExistence type="predicted"/>